<reference evidence="1 2" key="1">
    <citation type="submission" date="2018-06" db="EMBL/GenBank/DDBJ databases">
        <title>Genomic Encyclopedia of Archaeal and Bacterial Type Strains, Phase II (KMG-II): from individual species to whole genera.</title>
        <authorList>
            <person name="Goeker M."/>
        </authorList>
    </citation>
    <scope>NUCLEOTIDE SEQUENCE [LARGE SCALE GENOMIC DNA]</scope>
    <source>
        <strain evidence="1 2">DSM 27372</strain>
    </source>
</reference>
<dbReference type="RefSeq" id="WP_110826726.1">
    <property type="nucleotide sequence ID" value="NZ_QKLU01000001.1"/>
</dbReference>
<comment type="caution">
    <text evidence="1">The sequence shown here is derived from an EMBL/GenBank/DDBJ whole genome shotgun (WGS) entry which is preliminary data.</text>
</comment>
<gene>
    <name evidence="1" type="ORF">B0O44_10178</name>
</gene>
<dbReference type="AlphaFoldDB" id="A0A318UMG9"/>
<protein>
    <submittedName>
        <fullName evidence="1">Uncharacterized protein</fullName>
    </submittedName>
</protein>
<dbReference type="Proteomes" id="UP000248198">
    <property type="component" value="Unassembled WGS sequence"/>
</dbReference>
<dbReference type="OrthoDB" id="711735at2"/>
<accession>A0A318UMG9</accession>
<proteinExistence type="predicted"/>
<evidence type="ECO:0000313" key="2">
    <source>
        <dbReference type="Proteomes" id="UP000248198"/>
    </source>
</evidence>
<sequence length="95" mass="10805">MDNTAALQRILEKDFEIRGALSEAGLLDTLTAAFAYLVENDLPKMMNILYRADVNEEKLKALLAEQGERSPAEIIAGAYLDRQKEKVETWKKYSR</sequence>
<dbReference type="EMBL" id="QKLU01000001">
    <property type="protein sequence ID" value="PYF76607.1"/>
    <property type="molecule type" value="Genomic_DNA"/>
</dbReference>
<keyword evidence="2" id="KW-1185">Reference proteome</keyword>
<organism evidence="1 2">
    <name type="scientific">Pedobacter nutrimenti</name>
    <dbReference type="NCBI Taxonomy" id="1241337"/>
    <lineage>
        <taxon>Bacteria</taxon>
        <taxon>Pseudomonadati</taxon>
        <taxon>Bacteroidota</taxon>
        <taxon>Sphingobacteriia</taxon>
        <taxon>Sphingobacteriales</taxon>
        <taxon>Sphingobacteriaceae</taxon>
        <taxon>Pedobacter</taxon>
    </lineage>
</organism>
<name>A0A318UMG9_9SPHI</name>
<evidence type="ECO:0000313" key="1">
    <source>
        <dbReference type="EMBL" id="PYF76607.1"/>
    </source>
</evidence>